<dbReference type="PROSITE" id="PS50943">
    <property type="entry name" value="HTH_CROC1"/>
    <property type="match status" value="1"/>
</dbReference>
<dbReference type="Pfam" id="PF01381">
    <property type="entry name" value="HTH_3"/>
    <property type="match status" value="1"/>
</dbReference>
<dbReference type="PANTHER" id="PTHR46797">
    <property type="entry name" value="HTH-TYPE TRANSCRIPTIONAL REGULATOR"/>
    <property type="match status" value="1"/>
</dbReference>
<dbReference type="SUPFAM" id="SSF51182">
    <property type="entry name" value="RmlC-like cupins"/>
    <property type="match status" value="1"/>
</dbReference>
<evidence type="ECO:0000313" key="3">
    <source>
        <dbReference type="EMBL" id="GAA1744667.1"/>
    </source>
</evidence>
<organism evidence="3 4">
    <name type="scientific">Luedemannella helvata</name>
    <dbReference type="NCBI Taxonomy" id="349315"/>
    <lineage>
        <taxon>Bacteria</taxon>
        <taxon>Bacillati</taxon>
        <taxon>Actinomycetota</taxon>
        <taxon>Actinomycetes</taxon>
        <taxon>Micromonosporales</taxon>
        <taxon>Micromonosporaceae</taxon>
        <taxon>Luedemannella</taxon>
    </lineage>
</organism>
<evidence type="ECO:0000256" key="1">
    <source>
        <dbReference type="ARBA" id="ARBA00023125"/>
    </source>
</evidence>
<dbReference type="RefSeq" id="WP_344078210.1">
    <property type="nucleotide sequence ID" value="NZ_BAAALS010000005.1"/>
</dbReference>
<dbReference type="CDD" id="cd00093">
    <property type="entry name" value="HTH_XRE"/>
    <property type="match status" value="1"/>
</dbReference>
<gene>
    <name evidence="3" type="ORF">GCM10009681_14470</name>
</gene>
<keyword evidence="4" id="KW-1185">Reference proteome</keyword>
<dbReference type="SMART" id="SM00530">
    <property type="entry name" value="HTH_XRE"/>
    <property type="match status" value="1"/>
</dbReference>
<protein>
    <submittedName>
        <fullName evidence="3">XRE family transcriptional regulator</fullName>
    </submittedName>
</protein>
<sequence>MSEPGIATVIAAALRRERERAGLSLTEVARRAGIAKSTLSQLESGTANPSVETLWSLGVALDVPFSQLVEPVTPTVRVVRAGEGDPIRSDKAHFAGTLLASGGPGVRRDIYVIRMEPGAPRTAEAHIAGSVEHLVVGAGAMRAGPTDSPIELSAGDYASFRGDVPHSYEALAPGTWATLIMEHR</sequence>
<evidence type="ECO:0000259" key="2">
    <source>
        <dbReference type="PROSITE" id="PS50943"/>
    </source>
</evidence>
<reference evidence="4" key="1">
    <citation type="journal article" date="2019" name="Int. J. Syst. Evol. Microbiol.">
        <title>The Global Catalogue of Microorganisms (GCM) 10K type strain sequencing project: providing services to taxonomists for standard genome sequencing and annotation.</title>
        <authorList>
            <consortium name="The Broad Institute Genomics Platform"/>
            <consortium name="The Broad Institute Genome Sequencing Center for Infectious Disease"/>
            <person name="Wu L."/>
            <person name="Ma J."/>
        </authorList>
    </citation>
    <scope>NUCLEOTIDE SEQUENCE [LARGE SCALE GENOMIC DNA]</scope>
    <source>
        <strain evidence="4">JCM 13249</strain>
    </source>
</reference>
<evidence type="ECO:0000313" key="4">
    <source>
        <dbReference type="Proteomes" id="UP001500655"/>
    </source>
</evidence>
<feature type="domain" description="HTH cro/C1-type" evidence="2">
    <location>
        <begin position="14"/>
        <end position="68"/>
    </location>
</feature>
<dbReference type="PANTHER" id="PTHR46797:SF1">
    <property type="entry name" value="METHYLPHOSPHONATE SYNTHASE"/>
    <property type="match status" value="1"/>
</dbReference>
<dbReference type="EMBL" id="BAAALS010000005">
    <property type="protein sequence ID" value="GAA1744667.1"/>
    <property type="molecule type" value="Genomic_DNA"/>
</dbReference>
<dbReference type="InterPro" id="IPR010982">
    <property type="entry name" value="Lambda_DNA-bd_dom_sf"/>
</dbReference>
<comment type="caution">
    <text evidence="3">The sequence shown here is derived from an EMBL/GenBank/DDBJ whole genome shotgun (WGS) entry which is preliminary data.</text>
</comment>
<dbReference type="InterPro" id="IPR050807">
    <property type="entry name" value="TransReg_Diox_bact_type"/>
</dbReference>
<name>A0ABP4W3H8_9ACTN</name>
<dbReference type="CDD" id="cd02209">
    <property type="entry name" value="cupin_XRE_C"/>
    <property type="match status" value="1"/>
</dbReference>
<dbReference type="InterPro" id="IPR014710">
    <property type="entry name" value="RmlC-like_jellyroll"/>
</dbReference>
<dbReference type="Gene3D" id="1.10.260.40">
    <property type="entry name" value="lambda repressor-like DNA-binding domains"/>
    <property type="match status" value="1"/>
</dbReference>
<dbReference type="Gene3D" id="2.60.120.10">
    <property type="entry name" value="Jelly Rolls"/>
    <property type="match status" value="1"/>
</dbReference>
<dbReference type="InterPro" id="IPR001387">
    <property type="entry name" value="Cro/C1-type_HTH"/>
</dbReference>
<keyword evidence="1" id="KW-0238">DNA-binding</keyword>
<dbReference type="Proteomes" id="UP001500655">
    <property type="component" value="Unassembled WGS sequence"/>
</dbReference>
<proteinExistence type="predicted"/>
<dbReference type="SUPFAM" id="SSF47413">
    <property type="entry name" value="lambda repressor-like DNA-binding domains"/>
    <property type="match status" value="1"/>
</dbReference>
<dbReference type="InterPro" id="IPR011051">
    <property type="entry name" value="RmlC_Cupin_sf"/>
</dbReference>
<accession>A0ABP4W3H8</accession>